<feature type="domain" description="VOC" evidence="1">
    <location>
        <begin position="2"/>
        <end position="116"/>
    </location>
</feature>
<gene>
    <name evidence="2" type="ORF">H131_21672</name>
</gene>
<dbReference type="RefSeq" id="WP_010861233.1">
    <property type="nucleotide sequence ID" value="NZ_KB933411.1"/>
</dbReference>
<dbReference type="SUPFAM" id="SSF54593">
    <property type="entry name" value="Glyoxalase/Bleomycin resistance protein/Dihydroxybiphenyl dioxygenase"/>
    <property type="match status" value="1"/>
</dbReference>
<dbReference type="InterPro" id="IPR029068">
    <property type="entry name" value="Glyas_Bleomycin-R_OHBP_Dase"/>
</dbReference>
<evidence type="ECO:0000259" key="1">
    <source>
        <dbReference type="PROSITE" id="PS51819"/>
    </source>
</evidence>
<dbReference type="HOGENOM" id="CLU_105391_0_0_9"/>
<proteinExistence type="predicted"/>
<name>R7Z8L2_LYSSH</name>
<dbReference type="InterPro" id="IPR037523">
    <property type="entry name" value="VOC_core"/>
</dbReference>
<dbReference type="eggNOG" id="COG0346">
    <property type="taxonomic scope" value="Bacteria"/>
</dbReference>
<evidence type="ECO:0000313" key="3">
    <source>
        <dbReference type="Proteomes" id="UP000013911"/>
    </source>
</evidence>
<evidence type="ECO:0000313" key="2">
    <source>
        <dbReference type="EMBL" id="EON70364.1"/>
    </source>
</evidence>
<dbReference type="AlphaFoldDB" id="R7Z8L2"/>
<reference evidence="2 3" key="1">
    <citation type="submission" date="2013-04" db="EMBL/GenBank/DDBJ databases">
        <title>Draft genome of the heavy metal tolerant bacterium Lysinibacillus sphaericus strain OT4b.31.</title>
        <authorList>
            <person name="Pena-Montenegro T.D."/>
            <person name="Dussan J."/>
        </authorList>
    </citation>
    <scope>NUCLEOTIDE SEQUENCE [LARGE SCALE GENOMIC DNA]</scope>
    <source>
        <strain evidence="2 3">OT4b.31</strain>
    </source>
</reference>
<accession>R7Z8L2</accession>
<dbReference type="PROSITE" id="PS51819">
    <property type="entry name" value="VOC"/>
    <property type="match status" value="1"/>
</dbReference>
<dbReference type="PATRIC" id="fig|1285586.5.peg.4515"/>
<dbReference type="Proteomes" id="UP000013911">
    <property type="component" value="Unassembled WGS sequence"/>
</dbReference>
<dbReference type="EMBL" id="AQPX01000036">
    <property type="protein sequence ID" value="EON70364.1"/>
    <property type="molecule type" value="Genomic_DNA"/>
</dbReference>
<protein>
    <recommendedName>
        <fullName evidence="1">VOC domain-containing protein</fullName>
    </recommendedName>
</protein>
<dbReference type="OrthoDB" id="2703022at2"/>
<comment type="caution">
    <text evidence="2">The sequence shown here is derived from an EMBL/GenBank/DDBJ whole genome shotgun (WGS) entry which is preliminary data.</text>
</comment>
<dbReference type="Gene3D" id="3.10.180.10">
    <property type="entry name" value="2,3-Dihydroxybiphenyl 1,2-Dioxygenase, domain 1"/>
    <property type="match status" value="1"/>
</dbReference>
<organism evidence="2 3">
    <name type="scientific">Lysinibacillus sphaericus OT4b.31</name>
    <dbReference type="NCBI Taxonomy" id="1285586"/>
    <lineage>
        <taxon>Bacteria</taxon>
        <taxon>Bacillati</taxon>
        <taxon>Bacillota</taxon>
        <taxon>Bacilli</taxon>
        <taxon>Bacillales</taxon>
        <taxon>Bacillaceae</taxon>
        <taxon>Lysinibacillus</taxon>
    </lineage>
</organism>
<sequence>MKITKVKLYAYDLPKLKEFYCEKLGLALLTSNDSFFEIAVGESMITFERISTSVNKQYHFAFNIPSNLFVQAKNWVKGRVDILQLDQQDEVYFERIKAHSFYFYDPEENVVELIARSEVNPHSDTDAFLPAHLLNIGEINLTTDSIHEVATYLIEHGILPCYGEEVHIDALTFMGNYEDGTNILLGPSKRNWYFSNKDAIVSPISIELNHTLQLNMKKDGEFMIVKL</sequence>
<dbReference type="InterPro" id="IPR040553">
    <property type="entry name" value="TxDE"/>
</dbReference>
<dbReference type="Pfam" id="PF18711">
    <property type="entry name" value="TxDE"/>
    <property type="match status" value="1"/>
</dbReference>